<feature type="chain" id="PRO_5013391681" description="PEP-CTERM sorting domain-containing protein" evidence="1">
    <location>
        <begin position="31"/>
        <end position="297"/>
    </location>
</feature>
<reference evidence="2 3" key="1">
    <citation type="submission" date="2016-12" db="EMBL/GenBank/DDBJ databases">
        <authorList>
            <person name="Song W.-J."/>
            <person name="Kurnit D.M."/>
        </authorList>
    </citation>
    <scope>NUCLEOTIDE SEQUENCE [LARGE SCALE GENOMIC DNA]</scope>
    <source>
        <strain evidence="2 3">175</strain>
    </source>
</reference>
<sequence>MNIHPNRPLTALTLALALAVAGTAHNVALAEVLPVQNPSFEELPPEVSASLPGGNATQLPGGMFVGSLNNFQIPGWEVYNPDGIGLNGNFTPGLLNPNNPGVFDTVFDPAQAPDGHHVALLWGDHTQVPGPGPDPNVANHPLGLQQTLAGVTLQPDTRYLLSVDVGNIGSGLAFPFGNTDFANLEYFDLDGFPGYAVQLLAGATIITQRVNIGIPLEGKFKRISMEVAVTSVEEWGALMDDQHPLTIRLVNLNVPGTQNAPGIEVDFDNVRLETQPLETGVSPTVLWKPKTSFTTKP</sequence>
<accession>A0A1Y6D191</accession>
<protein>
    <recommendedName>
        <fullName evidence="4">PEP-CTERM sorting domain-containing protein</fullName>
    </recommendedName>
</protein>
<organism evidence="2 3">
    <name type="scientific">Methylomagnum ishizawai</name>
    <dbReference type="NCBI Taxonomy" id="1760988"/>
    <lineage>
        <taxon>Bacteria</taxon>
        <taxon>Pseudomonadati</taxon>
        <taxon>Pseudomonadota</taxon>
        <taxon>Gammaproteobacteria</taxon>
        <taxon>Methylococcales</taxon>
        <taxon>Methylococcaceae</taxon>
        <taxon>Methylomagnum</taxon>
    </lineage>
</organism>
<dbReference type="RefSeq" id="WP_085215048.1">
    <property type="nucleotide sequence ID" value="NZ_FXAM01000001.1"/>
</dbReference>
<dbReference type="Pfam" id="PF22825">
    <property type="entry name" value="HpiC1-like"/>
    <property type="match status" value="1"/>
</dbReference>
<evidence type="ECO:0008006" key="4">
    <source>
        <dbReference type="Google" id="ProtNLM"/>
    </source>
</evidence>
<keyword evidence="1" id="KW-0732">Signal</keyword>
<dbReference type="STRING" id="1760988.SAMN02949497_3579"/>
<dbReference type="Proteomes" id="UP000192923">
    <property type="component" value="Unassembled WGS sequence"/>
</dbReference>
<evidence type="ECO:0000313" key="3">
    <source>
        <dbReference type="Proteomes" id="UP000192923"/>
    </source>
</evidence>
<name>A0A1Y6D191_9GAMM</name>
<proteinExistence type="predicted"/>
<evidence type="ECO:0000256" key="1">
    <source>
        <dbReference type="SAM" id="SignalP"/>
    </source>
</evidence>
<evidence type="ECO:0000313" key="2">
    <source>
        <dbReference type="EMBL" id="SMF96190.1"/>
    </source>
</evidence>
<feature type="signal peptide" evidence="1">
    <location>
        <begin position="1"/>
        <end position="30"/>
    </location>
</feature>
<dbReference type="EMBL" id="FXAM01000001">
    <property type="protein sequence ID" value="SMF96190.1"/>
    <property type="molecule type" value="Genomic_DNA"/>
</dbReference>
<keyword evidence="3" id="KW-1185">Reference proteome</keyword>
<dbReference type="OrthoDB" id="267637at2"/>
<dbReference type="AlphaFoldDB" id="A0A1Y6D191"/>
<dbReference type="InterPro" id="IPR054720">
    <property type="entry name" value="HpiC1"/>
</dbReference>
<gene>
    <name evidence="2" type="ORF">SAMN02949497_3579</name>
</gene>